<evidence type="ECO:0000256" key="1">
    <source>
        <dbReference type="SAM" id="MobiDB-lite"/>
    </source>
</evidence>
<accession>A0A9X0WCP2</accession>
<evidence type="ECO:0000313" key="4">
    <source>
        <dbReference type="EMBL" id="MBK1621145.1"/>
    </source>
</evidence>
<keyword evidence="2" id="KW-0472">Membrane</keyword>
<proteinExistence type="predicted"/>
<comment type="caution">
    <text evidence="4">The sequence shown here is derived from an EMBL/GenBank/DDBJ whole genome shotgun (WGS) entry which is preliminary data.</text>
</comment>
<dbReference type="AlphaFoldDB" id="A0A9X0WCP2"/>
<keyword evidence="2" id="KW-0812">Transmembrane</keyword>
<feature type="transmembrane region" description="Helical" evidence="2">
    <location>
        <begin position="224"/>
        <end position="242"/>
    </location>
</feature>
<dbReference type="Gene3D" id="2.60.40.10">
    <property type="entry name" value="Immunoglobulins"/>
    <property type="match status" value="1"/>
</dbReference>
<organism evidence="4 5">
    <name type="scientific">Lamprobacter modestohalophilus</name>
    <dbReference type="NCBI Taxonomy" id="1064514"/>
    <lineage>
        <taxon>Bacteria</taxon>
        <taxon>Pseudomonadati</taxon>
        <taxon>Pseudomonadota</taxon>
        <taxon>Gammaproteobacteria</taxon>
        <taxon>Chromatiales</taxon>
        <taxon>Chromatiaceae</taxon>
        <taxon>Lamprobacter</taxon>
    </lineage>
</organism>
<feature type="region of interest" description="Disordered" evidence="1">
    <location>
        <begin position="112"/>
        <end position="149"/>
    </location>
</feature>
<dbReference type="SUPFAM" id="SSF49478">
    <property type="entry name" value="Cna protein B-type domain"/>
    <property type="match status" value="1"/>
</dbReference>
<dbReference type="InterPro" id="IPR013783">
    <property type="entry name" value="Ig-like_fold"/>
</dbReference>
<protein>
    <recommendedName>
        <fullName evidence="6">Carboxypeptidase regulatory-like domain-containing protein</fullName>
    </recommendedName>
</protein>
<keyword evidence="5" id="KW-1185">Reference proteome</keyword>
<dbReference type="Proteomes" id="UP001138768">
    <property type="component" value="Unassembled WGS sequence"/>
</dbReference>
<evidence type="ECO:0000256" key="3">
    <source>
        <dbReference type="SAM" id="SignalP"/>
    </source>
</evidence>
<feature type="compositionally biased region" description="Low complexity" evidence="1">
    <location>
        <begin position="112"/>
        <end position="128"/>
    </location>
</feature>
<sequence>MLLCGLILLSLSAPVQAHRLQVFASADGNQIQGRAYFVGGHPASGIEIQLLDADGKQVAELSSDDDGRFRAQVSAVGDYRVVAKSGDGHRAEWPIAASELVGVFDDVTPTPAAAPAAGVSSPAVSVTSEAESPDRMRAAPPAPAASSLQDDEACIRAGADLDLTLSVAIERGFEQALEQAVEQSLEQAVEQALGHAVEQAVARQILPLREALAEAQAQASFRDLLGGLGYIAGLAGLGLWWTRRREQRHSVKDNSDG</sequence>
<evidence type="ECO:0008006" key="6">
    <source>
        <dbReference type="Google" id="ProtNLM"/>
    </source>
</evidence>
<gene>
    <name evidence="4" type="ORF">CKO42_22535</name>
</gene>
<feature type="chain" id="PRO_5040816839" description="Carboxypeptidase regulatory-like domain-containing protein" evidence="3">
    <location>
        <begin position="18"/>
        <end position="257"/>
    </location>
</feature>
<feature type="signal peptide" evidence="3">
    <location>
        <begin position="1"/>
        <end position="17"/>
    </location>
</feature>
<keyword evidence="3" id="KW-0732">Signal</keyword>
<evidence type="ECO:0000256" key="2">
    <source>
        <dbReference type="SAM" id="Phobius"/>
    </source>
</evidence>
<dbReference type="EMBL" id="NRRY01000060">
    <property type="protein sequence ID" value="MBK1621145.1"/>
    <property type="molecule type" value="Genomic_DNA"/>
</dbReference>
<name>A0A9X0WCP2_9GAMM</name>
<evidence type="ECO:0000313" key="5">
    <source>
        <dbReference type="Proteomes" id="UP001138768"/>
    </source>
</evidence>
<reference evidence="4 5" key="1">
    <citation type="journal article" date="2020" name="Microorganisms">
        <title>Osmotic Adaptation and Compatible Solute Biosynthesis of Phototrophic Bacteria as Revealed from Genome Analyses.</title>
        <authorList>
            <person name="Imhoff J.F."/>
            <person name="Rahn T."/>
            <person name="Kunzel S."/>
            <person name="Keller A."/>
            <person name="Neulinger S.C."/>
        </authorList>
    </citation>
    <scope>NUCLEOTIDE SEQUENCE [LARGE SCALE GENOMIC DNA]</scope>
    <source>
        <strain evidence="4 5">DSM 25653</strain>
    </source>
</reference>
<keyword evidence="2" id="KW-1133">Transmembrane helix</keyword>